<evidence type="ECO:0000313" key="2">
    <source>
        <dbReference type="EMBL" id="ATZ80116.1"/>
    </source>
</evidence>
<sequence>MLLPEEKNFLIKKKEELKKELNIINKKLRYDKCNEYHKKDDAKKYCETCNKNVNKYVYEKHVQSKTHIENLEKKKIYFEKKE</sequence>
<gene>
    <name evidence="2" type="ORF">BMW23_0054</name>
</gene>
<dbReference type="GO" id="GO:0003676">
    <property type="term" value="F:nucleic acid binding"/>
    <property type="evidence" value="ECO:0007669"/>
    <property type="project" value="InterPro"/>
</dbReference>
<keyword evidence="3" id="KW-1185">Reference proteome</keyword>
<evidence type="ECO:0000259" key="1">
    <source>
        <dbReference type="SMART" id="SM00451"/>
    </source>
</evidence>
<dbReference type="EMBL" id="MF782455">
    <property type="protein sequence ID" value="ATZ80116.1"/>
    <property type="molecule type" value="Genomic_DNA"/>
</dbReference>
<reference evidence="2" key="1">
    <citation type="journal article" date="2017" name="Elife">
        <title>The kinetoplastid-infecting Bodo saltans virus (BsV), a window into the most abundant giant viruses in the sea.</title>
        <authorList>
            <person name="Deeg C.M."/>
            <person name="Chow C.-E.T."/>
            <person name="Suttle C.A."/>
        </authorList>
    </citation>
    <scope>NUCLEOTIDE SEQUENCE</scope>
    <source>
        <strain evidence="2">NG1</strain>
    </source>
</reference>
<feature type="domain" description="U1-type" evidence="1">
    <location>
        <begin position="41"/>
        <end position="74"/>
    </location>
</feature>
<dbReference type="GO" id="GO:0008270">
    <property type="term" value="F:zinc ion binding"/>
    <property type="evidence" value="ECO:0007669"/>
    <property type="project" value="InterPro"/>
</dbReference>
<organism evidence="2">
    <name type="scientific">Bodo saltans virus</name>
    <dbReference type="NCBI Taxonomy" id="2024608"/>
    <lineage>
        <taxon>Viruses</taxon>
        <taxon>Varidnaviria</taxon>
        <taxon>Bamfordvirae</taxon>
        <taxon>Nucleocytoviricota</taxon>
        <taxon>Megaviricetes</taxon>
        <taxon>Imitervirales</taxon>
        <taxon>Mimiviridae</taxon>
        <taxon>Klosneuvirinae</taxon>
        <taxon>Theiavirus</taxon>
        <taxon>Theiavirus salishense</taxon>
    </lineage>
</organism>
<dbReference type="Proteomes" id="UP000240325">
    <property type="component" value="Segment"/>
</dbReference>
<dbReference type="InterPro" id="IPR036236">
    <property type="entry name" value="Znf_C2H2_sf"/>
</dbReference>
<proteinExistence type="predicted"/>
<evidence type="ECO:0000313" key="3">
    <source>
        <dbReference type="Proteomes" id="UP000240325"/>
    </source>
</evidence>
<accession>A0A2H4UTE2</accession>
<protein>
    <recommendedName>
        <fullName evidence="1">U1-type domain-containing protein</fullName>
    </recommendedName>
</protein>
<dbReference type="InterPro" id="IPR003604">
    <property type="entry name" value="Matrin/U1-like-C_Znf_C2H2"/>
</dbReference>
<dbReference type="SMART" id="SM00451">
    <property type="entry name" value="ZnF_U1"/>
    <property type="match status" value="1"/>
</dbReference>
<name>A0A2H4UTE2_9VIRU</name>
<dbReference type="SUPFAM" id="SSF57667">
    <property type="entry name" value="beta-beta-alpha zinc fingers"/>
    <property type="match status" value="1"/>
</dbReference>